<accession>A0AAN8RLV6</accession>
<gene>
    <name evidence="2" type="ORF">TWF718_008567</name>
</gene>
<comment type="caution">
    <text evidence="2">The sequence shown here is derived from an EMBL/GenBank/DDBJ whole genome shotgun (WGS) entry which is preliminary data.</text>
</comment>
<dbReference type="Pfam" id="PF00350">
    <property type="entry name" value="Dynamin_N"/>
    <property type="match status" value="1"/>
</dbReference>
<evidence type="ECO:0000313" key="3">
    <source>
        <dbReference type="Proteomes" id="UP001313282"/>
    </source>
</evidence>
<sequence length="834" mass="93809">MYSRKTLHAGLKWRARFDLSSSWRSRISLSRLHSQAAPIKVKASPQEVEGWLNRLLSDGKEYLTQIKVPLEGMQGSGLLDLQGDTILRRVLEAERADFSVTAVLAFVGDSGVGKSKLLTAVLGESNILPTSGLHACTSFPIEILQQRSSQQGYRVETEFLQQNELESEMRAIIHDVGGTDSDVSLNTPPATEAEGIALAKIKALFPDLASTADVLRRVKELYSSHQYLIAGTHILETSSKPEAVDYMRSLAPFAGSGHETALWPLVKVVKLYLDSDALKTGAILVDLPGLRDSNAARTAVTRQYMNRANEIVVVTRLTRAVTDETTGELSREGYMKRLKHDGRKHLTIVCTCSDNFEPNDAAEDFNGDKQFLEKYHSLNREIETLYSFIDCQKPGSRREVAKQDLSSLETSLQQLCIEARDKHAVNSISETYSKLLSGDTSINCYVTSAKHYLEHYLPRKKSGIMSVDQTQIPMLRDYCASAPLEQKSALAAQFVRNIWGIQALARELASNDATGMSRTSRQEARAEMDRASGALLNSLNSESLIFATNIQNDVQIFMEGLAAAIAKGEEYCLELHQKTVKENNFPAIKSAYLHHGESTTGKLKNLNEQFLFPLGAEIDRLWKAFISKTEGHLQAWNFQVLRSLEDFETSWQGCIDGNFENSPKGRATSIKLLEECLKPRIENAQSVATNFCKQLSQDQRPVRRLFLFPDRLTELLRPGYEKAVEEKGVGARERMTKAFESHVRKARVFNTLSRDIQKGVEDIQGRFEQMCHAWVQMAVEDIQFHVHGWLKGNEDIGREEAEYKAELLRIVERFQKPLMIIMEDKSYFESAQRK</sequence>
<evidence type="ECO:0000313" key="2">
    <source>
        <dbReference type="EMBL" id="KAK6339143.1"/>
    </source>
</evidence>
<organism evidence="2 3">
    <name type="scientific">Orbilia javanica</name>
    <dbReference type="NCBI Taxonomy" id="47235"/>
    <lineage>
        <taxon>Eukaryota</taxon>
        <taxon>Fungi</taxon>
        <taxon>Dikarya</taxon>
        <taxon>Ascomycota</taxon>
        <taxon>Pezizomycotina</taxon>
        <taxon>Orbiliomycetes</taxon>
        <taxon>Orbiliales</taxon>
        <taxon>Orbiliaceae</taxon>
        <taxon>Orbilia</taxon>
    </lineage>
</organism>
<keyword evidence="3" id="KW-1185">Reference proteome</keyword>
<dbReference type="PANTHER" id="PTHR36681">
    <property type="entry name" value="NUCLEAR GTPASE, GERMINAL CENTER-ASSOCIATED, TANDEM DUPLICATE 3"/>
    <property type="match status" value="1"/>
</dbReference>
<protein>
    <recommendedName>
        <fullName evidence="1">Dynamin N-terminal domain-containing protein</fullName>
    </recommendedName>
</protein>
<dbReference type="Proteomes" id="UP001313282">
    <property type="component" value="Unassembled WGS sequence"/>
</dbReference>
<reference evidence="2 3" key="1">
    <citation type="submission" date="2019-10" db="EMBL/GenBank/DDBJ databases">
        <authorList>
            <person name="Palmer J.M."/>
        </authorList>
    </citation>
    <scope>NUCLEOTIDE SEQUENCE [LARGE SCALE GENOMIC DNA]</scope>
    <source>
        <strain evidence="2 3">TWF718</strain>
    </source>
</reference>
<dbReference type="EMBL" id="JAVHNR010000006">
    <property type="protein sequence ID" value="KAK6339143.1"/>
    <property type="molecule type" value="Genomic_DNA"/>
</dbReference>
<dbReference type="AlphaFoldDB" id="A0AAN8RLV6"/>
<dbReference type="InterPro" id="IPR045063">
    <property type="entry name" value="Dynamin_N"/>
</dbReference>
<dbReference type="SUPFAM" id="SSF52540">
    <property type="entry name" value="P-loop containing nucleoside triphosphate hydrolases"/>
    <property type="match status" value="1"/>
</dbReference>
<dbReference type="PANTHER" id="PTHR36681:SF3">
    <property type="entry name" value="NUCLEAR GTPASE, GERMINAL CENTER-ASSOCIATED, TANDEM DUPLICATE 3"/>
    <property type="match status" value="1"/>
</dbReference>
<dbReference type="Gene3D" id="3.40.50.300">
    <property type="entry name" value="P-loop containing nucleotide triphosphate hydrolases"/>
    <property type="match status" value="1"/>
</dbReference>
<feature type="domain" description="Dynamin N-terminal" evidence="1">
    <location>
        <begin position="104"/>
        <end position="333"/>
    </location>
</feature>
<dbReference type="InterPro" id="IPR027417">
    <property type="entry name" value="P-loop_NTPase"/>
</dbReference>
<evidence type="ECO:0000259" key="1">
    <source>
        <dbReference type="Pfam" id="PF00350"/>
    </source>
</evidence>
<proteinExistence type="predicted"/>
<name>A0AAN8RLV6_9PEZI</name>